<evidence type="ECO:0000256" key="2">
    <source>
        <dbReference type="ARBA" id="ARBA00004141"/>
    </source>
</evidence>
<dbReference type="AlphaFoldDB" id="A0ABD1B179"/>
<evidence type="ECO:0000256" key="4">
    <source>
        <dbReference type="ARBA" id="ARBA00022692"/>
    </source>
</evidence>
<dbReference type="Pfam" id="PF01758">
    <property type="entry name" value="SBF"/>
    <property type="match status" value="1"/>
</dbReference>
<evidence type="ECO:0000256" key="7">
    <source>
        <dbReference type="SAM" id="Phobius"/>
    </source>
</evidence>
<comment type="caution">
    <text evidence="8">The sequence shown here is derived from an EMBL/GenBank/DDBJ whole genome shotgun (WGS) entry which is preliminary data.</text>
</comment>
<feature type="transmembrane region" description="Helical" evidence="7">
    <location>
        <begin position="247"/>
        <end position="269"/>
    </location>
</feature>
<reference evidence="8 9" key="1">
    <citation type="submission" date="2024-04" db="EMBL/GenBank/DDBJ databases">
        <title>Genome assembly C_amara_ONT_v2.</title>
        <authorList>
            <person name="Yant L."/>
            <person name="Moore C."/>
            <person name="Slenker M."/>
        </authorList>
    </citation>
    <scope>NUCLEOTIDE SEQUENCE [LARGE SCALE GENOMIC DNA]</scope>
    <source>
        <tissue evidence="8">Leaf</tissue>
    </source>
</reference>
<evidence type="ECO:0000256" key="6">
    <source>
        <dbReference type="ARBA" id="ARBA00023136"/>
    </source>
</evidence>
<comment type="similarity">
    <text evidence="3">Belongs to the bile acid:sodium symporter (BASS) (TC 2.A.28) family.</text>
</comment>
<dbReference type="PANTHER" id="PTHR10361:SF28">
    <property type="entry name" value="P3 PROTEIN-RELATED"/>
    <property type="match status" value="1"/>
</dbReference>
<evidence type="ECO:0000313" key="9">
    <source>
        <dbReference type="Proteomes" id="UP001558713"/>
    </source>
</evidence>
<dbReference type="InterPro" id="IPR002657">
    <property type="entry name" value="BilAc:Na_symport/Acr3"/>
</dbReference>
<dbReference type="PANTHER" id="PTHR10361">
    <property type="entry name" value="SODIUM-BILE ACID COTRANSPORTER"/>
    <property type="match status" value="1"/>
</dbReference>
<evidence type="ECO:0000256" key="5">
    <source>
        <dbReference type="ARBA" id="ARBA00022989"/>
    </source>
</evidence>
<evidence type="ECO:0000256" key="3">
    <source>
        <dbReference type="ARBA" id="ARBA00006528"/>
    </source>
</evidence>
<feature type="transmembrane region" description="Helical" evidence="7">
    <location>
        <begin position="312"/>
        <end position="334"/>
    </location>
</feature>
<keyword evidence="6 7" id="KW-0472">Membrane</keyword>
<dbReference type="GO" id="GO:0016020">
    <property type="term" value="C:membrane"/>
    <property type="evidence" value="ECO:0007669"/>
    <property type="project" value="UniProtKB-SubCell"/>
</dbReference>
<accession>A0ABD1B179</accession>
<protein>
    <submittedName>
        <fullName evidence="8">Sodium/metabolite cotransporter BASS1</fullName>
    </submittedName>
</protein>
<dbReference type="InterPro" id="IPR004710">
    <property type="entry name" value="Bilac:Na_transpt"/>
</dbReference>
<sequence length="436" mass="46534">MGEERGSKGHEKKGTENTEYMFGFSSSSVRSERIAGKEKMASAISLSFLNGTTPLKSNSPLHKSKFTPQHLRIISSSKISHKLSSSFEQSTVPISCTRRFDLVPRCGISSNDLPTERKKSFGEWVEVVGDAVSTAFPIWVSLGCLLGLLRPSTFNWVTPNWTIAGLTITMLGMGMTLTLNDLRGALSMPKELFAGFVLQYSVMPLSGFLVSKLLNLPPHYAAGLILVGCCPGGTASNIVTYIARGNVALSVLMTAASTVSAVIMTPLLTAKLAKQYITVDALGLLMSTLQVVLLPVLAGAFLNQYFEKLVKFVSPVMPPIAVGTVAILCGYAIGQNAPAILMSGKQVVLASSLLHISGFLFGYLFARFLGIDVPSSRTISIEVGMQNSVLGVVLATQHFGNPLTAVPCAVSSVCHSILGSVLAGIWRRSSPKQLED</sequence>
<dbReference type="Gene3D" id="1.20.1530.20">
    <property type="match status" value="1"/>
</dbReference>
<dbReference type="GO" id="GO:0009941">
    <property type="term" value="C:chloroplast envelope"/>
    <property type="evidence" value="ECO:0007669"/>
    <property type="project" value="UniProtKB-SubCell"/>
</dbReference>
<feature type="transmembrane region" description="Helical" evidence="7">
    <location>
        <begin position="161"/>
        <end position="180"/>
    </location>
</feature>
<gene>
    <name evidence="8" type="ORF">V5N11_001421</name>
</gene>
<feature type="transmembrane region" description="Helical" evidence="7">
    <location>
        <begin position="281"/>
        <end position="306"/>
    </location>
</feature>
<dbReference type="EMBL" id="JBANAX010000514">
    <property type="protein sequence ID" value="KAL1205720.1"/>
    <property type="molecule type" value="Genomic_DNA"/>
</dbReference>
<feature type="transmembrane region" description="Helical" evidence="7">
    <location>
        <begin position="404"/>
        <end position="426"/>
    </location>
</feature>
<keyword evidence="9" id="KW-1185">Reference proteome</keyword>
<feature type="transmembrane region" description="Helical" evidence="7">
    <location>
        <begin position="127"/>
        <end position="149"/>
    </location>
</feature>
<keyword evidence="5 7" id="KW-1133">Transmembrane helix</keyword>
<dbReference type="Proteomes" id="UP001558713">
    <property type="component" value="Unassembled WGS sequence"/>
</dbReference>
<dbReference type="InterPro" id="IPR038770">
    <property type="entry name" value="Na+/solute_symporter_sf"/>
</dbReference>
<evidence type="ECO:0000256" key="1">
    <source>
        <dbReference type="ARBA" id="ARBA00004119"/>
    </source>
</evidence>
<organism evidence="8 9">
    <name type="scientific">Cardamine amara subsp. amara</name>
    <dbReference type="NCBI Taxonomy" id="228776"/>
    <lineage>
        <taxon>Eukaryota</taxon>
        <taxon>Viridiplantae</taxon>
        <taxon>Streptophyta</taxon>
        <taxon>Embryophyta</taxon>
        <taxon>Tracheophyta</taxon>
        <taxon>Spermatophyta</taxon>
        <taxon>Magnoliopsida</taxon>
        <taxon>eudicotyledons</taxon>
        <taxon>Gunneridae</taxon>
        <taxon>Pentapetalae</taxon>
        <taxon>rosids</taxon>
        <taxon>malvids</taxon>
        <taxon>Brassicales</taxon>
        <taxon>Brassicaceae</taxon>
        <taxon>Cardamineae</taxon>
        <taxon>Cardamine</taxon>
    </lineage>
</organism>
<keyword evidence="4 7" id="KW-0812">Transmembrane</keyword>
<proteinExistence type="inferred from homology"/>
<comment type="subcellular location">
    <subcellularLocation>
        <location evidence="2">Membrane</location>
        <topology evidence="2">Multi-pass membrane protein</topology>
    </subcellularLocation>
    <subcellularLocation>
        <location evidence="1">Plastid</location>
        <location evidence="1">Chloroplast envelope</location>
    </subcellularLocation>
</comment>
<feature type="transmembrane region" description="Helical" evidence="7">
    <location>
        <begin position="192"/>
        <end position="210"/>
    </location>
</feature>
<name>A0ABD1B179_CARAN</name>
<evidence type="ECO:0000313" key="8">
    <source>
        <dbReference type="EMBL" id="KAL1205720.1"/>
    </source>
</evidence>
<feature type="transmembrane region" description="Helical" evidence="7">
    <location>
        <begin position="346"/>
        <end position="366"/>
    </location>
</feature>